<feature type="region of interest" description="Disordered" evidence="2">
    <location>
        <begin position="315"/>
        <end position="338"/>
    </location>
</feature>
<feature type="compositionally biased region" description="Basic and acidic residues" evidence="2">
    <location>
        <begin position="675"/>
        <end position="691"/>
    </location>
</feature>
<evidence type="ECO:0000313" key="4">
    <source>
        <dbReference type="Proteomes" id="UP001633002"/>
    </source>
</evidence>
<feature type="region of interest" description="Disordered" evidence="2">
    <location>
        <begin position="776"/>
        <end position="804"/>
    </location>
</feature>
<protein>
    <submittedName>
        <fullName evidence="3">Uncharacterized protein</fullName>
    </submittedName>
</protein>
<dbReference type="AlphaFoldDB" id="A0ABD3GBN6"/>
<keyword evidence="1" id="KW-0175">Coiled coil</keyword>
<dbReference type="PANTHER" id="PTHR47747:SF2">
    <property type="entry name" value="RIBONUCLEASE P PROTEIN SUBUNIT P38-LIKE PROTEIN"/>
    <property type="match status" value="1"/>
</dbReference>
<feature type="compositionally biased region" description="Basic and acidic residues" evidence="2">
    <location>
        <begin position="515"/>
        <end position="527"/>
    </location>
</feature>
<feature type="coiled-coil region" evidence="1">
    <location>
        <begin position="193"/>
        <end position="227"/>
    </location>
</feature>
<dbReference type="PANTHER" id="PTHR47747">
    <property type="entry name" value="RIBONUCLEASE P PROTEIN SUBUNIT P38-LIKE PROTEIN"/>
    <property type="match status" value="1"/>
</dbReference>
<feature type="compositionally biased region" description="Basic and acidic residues" evidence="2">
    <location>
        <begin position="649"/>
        <end position="658"/>
    </location>
</feature>
<sequence length="804" mass="88674">MTDSFEQSGGRRGPEMAVNVSKQIDYGGSKDEGEYWHDMHNELSPVRKHLIQTYLQIQDEDALPLLGEYFGVALSFMAMGALVRASNSSKRRRKSMSEEDCMDLRACSRFQRMALESMLREAMERLKGLAQNAYHLEERVRDLLEAEEEKDNEKGILLSRIAEAERAVHELKSLRKAEGKANERVMSIVAAKEQDWLKEKRSLQKEIERLKENLNTVCREVKFQSRRCRNPTCEHCKGIERVVRNVRGRASLRELNSREASVHVAPRREMVKVEQPPDVEEVEEERVLVKALEQKKKRVERPGHLQVQDKVERHEKPGNWTGSRGSINPSGGSAGGAGQFMTKELIAKQQLDMETELANILKRVGMLKQRSHISSLAQNATLERKNDGLSFNRASTSGSKDSAVVMDPRGDEAFADSTKSPAVVKRQAKNRSTSSSELELADDLPSGLLTLEQEALLSGEEDPELLELEKAFELEIGLGSPEVAEKSRVQTHSLRDMIAEEKELSADGEAEFAEFESHLSSDDKGTESEEAESAATAVPDSCSNVPSVDVSEPVAELPFLVAESSIATHQGLELPESLEQSTSSVDAVSDNEVRAESAVIEDDCNEPVTEEGVNSVREDKPLAEEVKVIDREHLPESEQVLEIVEVDRSMELPERTDTPVEDVQSVESSSSEAESNGRADETVSGVDKSDQDAEIPVFERLGSDPVGDLPEPDEKRVCDSSESEIEIVEDDPTFLKCGEVANTKGDDLGLPGDGLSPMVSDTIVDAVELSPPVEKVETAGDTGFSSEQVKPLKVEEEVGSAGSA</sequence>
<feature type="coiled-coil region" evidence="1">
    <location>
        <begin position="112"/>
        <end position="139"/>
    </location>
</feature>
<evidence type="ECO:0000313" key="3">
    <source>
        <dbReference type="EMBL" id="KAL3675204.1"/>
    </source>
</evidence>
<feature type="region of interest" description="Disordered" evidence="2">
    <location>
        <begin position="412"/>
        <end position="441"/>
    </location>
</feature>
<accession>A0ABD3GBN6</accession>
<dbReference type="EMBL" id="JBJQOH010000008">
    <property type="protein sequence ID" value="KAL3675204.1"/>
    <property type="molecule type" value="Genomic_DNA"/>
</dbReference>
<comment type="caution">
    <text evidence="3">The sequence shown here is derived from an EMBL/GenBank/DDBJ whole genome shotgun (WGS) entry which is preliminary data.</text>
</comment>
<feature type="region of interest" description="Disordered" evidence="2">
    <location>
        <begin position="515"/>
        <end position="549"/>
    </location>
</feature>
<evidence type="ECO:0000256" key="2">
    <source>
        <dbReference type="SAM" id="MobiDB-lite"/>
    </source>
</evidence>
<feature type="compositionally biased region" description="Low complexity" evidence="2">
    <location>
        <begin position="661"/>
        <end position="674"/>
    </location>
</feature>
<evidence type="ECO:0000256" key="1">
    <source>
        <dbReference type="SAM" id="Coils"/>
    </source>
</evidence>
<reference evidence="3 4" key="1">
    <citation type="submission" date="2024-09" db="EMBL/GenBank/DDBJ databases">
        <title>Chromosome-scale assembly of Riccia sorocarpa.</title>
        <authorList>
            <person name="Paukszto L."/>
        </authorList>
    </citation>
    <scope>NUCLEOTIDE SEQUENCE [LARGE SCALE GENOMIC DNA]</scope>
    <source>
        <strain evidence="3">LP-2024</strain>
        <tissue evidence="3">Aerial parts of the thallus</tissue>
    </source>
</reference>
<keyword evidence="4" id="KW-1185">Reference proteome</keyword>
<gene>
    <name evidence="3" type="ORF">R1sor_025152</name>
</gene>
<feature type="region of interest" description="Disordered" evidence="2">
    <location>
        <begin position="649"/>
        <end position="723"/>
    </location>
</feature>
<dbReference type="Proteomes" id="UP001633002">
    <property type="component" value="Unassembled WGS sequence"/>
</dbReference>
<feature type="compositionally biased region" description="Polar residues" evidence="2">
    <location>
        <begin position="320"/>
        <end position="331"/>
    </location>
</feature>
<proteinExistence type="predicted"/>
<organism evidence="3 4">
    <name type="scientific">Riccia sorocarpa</name>
    <dbReference type="NCBI Taxonomy" id="122646"/>
    <lineage>
        <taxon>Eukaryota</taxon>
        <taxon>Viridiplantae</taxon>
        <taxon>Streptophyta</taxon>
        <taxon>Embryophyta</taxon>
        <taxon>Marchantiophyta</taxon>
        <taxon>Marchantiopsida</taxon>
        <taxon>Marchantiidae</taxon>
        <taxon>Marchantiales</taxon>
        <taxon>Ricciaceae</taxon>
        <taxon>Riccia</taxon>
    </lineage>
</organism>
<name>A0ABD3GBN6_9MARC</name>